<evidence type="ECO:0000313" key="1">
    <source>
        <dbReference type="EMBL" id="VDD26525.1"/>
    </source>
</evidence>
<proteinExistence type="predicted"/>
<reference evidence="1" key="1">
    <citation type="submission" date="2018-11" db="EMBL/GenBank/DDBJ databases">
        <authorList>
            <consortium name="Genoscope - CEA"/>
            <person name="William W."/>
        </authorList>
    </citation>
    <scope>NUCLEOTIDE SEQUENCE</scope>
</reference>
<evidence type="ECO:0008006" key="2">
    <source>
        <dbReference type="Google" id="ProtNLM"/>
    </source>
</evidence>
<gene>
    <name evidence="1" type="ORF">BOLC2T11634H</name>
</gene>
<name>A0A3P6DWU4_BRAOL</name>
<accession>A0A3P6DWU4</accession>
<sequence length="137" mass="15200">MPSLKEGSTVKVDHFEVARCSSMYTITDHPFLIRFISLTIIDEAITGAPKINLQSRLECSTIANIFCSSKQDYNQANSSGMTYQQLKLVIIICQYGFYAAFQMEANFSGSSSTSRQNQKIDVGGRLIKGILQRSNTA</sequence>
<dbReference type="EMBL" id="LR031874">
    <property type="protein sequence ID" value="VDD26525.1"/>
    <property type="molecule type" value="Genomic_DNA"/>
</dbReference>
<protein>
    <recommendedName>
        <fullName evidence="2">DUF223 domain-containing protein</fullName>
    </recommendedName>
</protein>
<dbReference type="AlphaFoldDB" id="A0A3P6DWU4"/>
<organism evidence="1">
    <name type="scientific">Brassica oleracea</name>
    <name type="common">Wild cabbage</name>
    <dbReference type="NCBI Taxonomy" id="3712"/>
    <lineage>
        <taxon>Eukaryota</taxon>
        <taxon>Viridiplantae</taxon>
        <taxon>Streptophyta</taxon>
        <taxon>Embryophyta</taxon>
        <taxon>Tracheophyta</taxon>
        <taxon>Spermatophyta</taxon>
        <taxon>Magnoliopsida</taxon>
        <taxon>eudicotyledons</taxon>
        <taxon>Gunneridae</taxon>
        <taxon>Pentapetalae</taxon>
        <taxon>rosids</taxon>
        <taxon>malvids</taxon>
        <taxon>Brassicales</taxon>
        <taxon>Brassicaceae</taxon>
        <taxon>Brassiceae</taxon>
        <taxon>Brassica</taxon>
    </lineage>
</organism>